<name>A0A1H5K642_9ACTN</name>
<evidence type="ECO:0000313" key="1">
    <source>
        <dbReference type="EMBL" id="SEE60262.1"/>
    </source>
</evidence>
<dbReference type="AlphaFoldDB" id="A0A1H5K642"/>
<gene>
    <name evidence="1" type="ORF">SAMN04488561_1914</name>
</gene>
<dbReference type="EMBL" id="FNUC01000003">
    <property type="protein sequence ID" value="SEE60262.1"/>
    <property type="molecule type" value="Genomic_DNA"/>
</dbReference>
<reference evidence="2" key="1">
    <citation type="submission" date="2016-10" db="EMBL/GenBank/DDBJ databases">
        <authorList>
            <person name="Varghese N."/>
            <person name="Submissions S."/>
        </authorList>
    </citation>
    <scope>NUCLEOTIDE SEQUENCE [LARGE SCALE GENOMIC DNA]</scope>
    <source>
        <strain evidence="2">DSM 45237</strain>
    </source>
</reference>
<dbReference type="OrthoDB" id="5124265at2"/>
<evidence type="ECO:0000313" key="2">
    <source>
        <dbReference type="Proteomes" id="UP000181980"/>
    </source>
</evidence>
<keyword evidence="2" id="KW-1185">Reference proteome</keyword>
<dbReference type="Proteomes" id="UP000181980">
    <property type="component" value="Unassembled WGS sequence"/>
</dbReference>
<protein>
    <submittedName>
        <fullName evidence="1">Uncharacterized protein</fullName>
    </submittedName>
</protein>
<accession>A0A1H5K642</accession>
<dbReference type="RefSeq" id="WP_069115229.1">
    <property type="nucleotide sequence ID" value="NZ_FNUC01000003.1"/>
</dbReference>
<dbReference type="STRING" id="561176.SAMN04488561_1914"/>
<proteinExistence type="predicted"/>
<sequence>MIVTRTADGVSVGPPPAHPEQTALAEAAGALLTWDVVSPAELPSATVHDTGRALGWLWELYGADVAAAVQDATPDGVDVAPAPADRRVLGAVRTLARLTWAEAWWPASAAAGVPALDRVLLRAERAVAAAAAEHLLDDDEAVERALSVAAPPPGHPELAAALALVAEDYGVALPAAVVTPERAGLALAAGGPGDGAGVLVARGMTPVNWTDVPPGRVDAAAEASWTIRRADDTVVAVSVPAGPDPWAPAVLRARFGPADFPLAPTRDGRFTGTATIPAAALLLPAAERAALVYAPDLTTAPEPVRPDDLARRAAIVAAARARPSAPDATLTERAAT</sequence>
<organism evidence="1 2">
    <name type="scientific">Jiangella alba</name>
    <dbReference type="NCBI Taxonomy" id="561176"/>
    <lineage>
        <taxon>Bacteria</taxon>
        <taxon>Bacillati</taxon>
        <taxon>Actinomycetota</taxon>
        <taxon>Actinomycetes</taxon>
        <taxon>Jiangellales</taxon>
        <taxon>Jiangellaceae</taxon>
        <taxon>Jiangella</taxon>
    </lineage>
</organism>